<dbReference type="Pfam" id="PF03029">
    <property type="entry name" value="ATP_bind_1"/>
    <property type="match status" value="1"/>
</dbReference>
<accession>A0ABX8R460</accession>
<sequence>MQPCEVRPAPAPARLKIIVAGGLGAGKTTLIGAVSEIAPLATEEHLTAAGGGVDCLSGVAGKTTTTVSLDFGRRSFTDPAPMALFLFGTPGQDRFRFVWDELAFGAVGAVVLVDTRRLPAGFAAVDYFEGRGVPFVVAVNRFPGTHPYTPAEVGQALQLGAGVPVVGCDARDPGSVLTVLITLVEHALTRPHATPAPAPASPVHAAPSPPDTGARP</sequence>
<feature type="region of interest" description="Disordered" evidence="5">
    <location>
        <begin position="192"/>
        <end position="216"/>
    </location>
</feature>
<evidence type="ECO:0000256" key="4">
    <source>
        <dbReference type="ARBA" id="ARBA00023134"/>
    </source>
</evidence>
<keyword evidence="7" id="KW-1185">Reference proteome</keyword>
<dbReference type="InterPro" id="IPR052705">
    <property type="entry name" value="Gliding_Motility_GTPase"/>
</dbReference>
<keyword evidence="2" id="KW-0547">Nucleotide-binding</keyword>
<dbReference type="InterPro" id="IPR004130">
    <property type="entry name" value="Gpn"/>
</dbReference>
<evidence type="ECO:0000256" key="2">
    <source>
        <dbReference type="ARBA" id="ARBA00022741"/>
    </source>
</evidence>
<evidence type="ECO:0000256" key="1">
    <source>
        <dbReference type="ARBA" id="ARBA00005290"/>
    </source>
</evidence>
<comment type="similarity">
    <text evidence="1">Belongs to the GPN-loop GTPase family.</text>
</comment>
<name>A0ABX8R460_9ACTN</name>
<evidence type="ECO:0000256" key="3">
    <source>
        <dbReference type="ARBA" id="ARBA00022801"/>
    </source>
</evidence>
<dbReference type="RefSeq" id="WP_231332059.1">
    <property type="nucleotide sequence ID" value="NZ_CP059572.1"/>
</dbReference>
<protein>
    <submittedName>
        <fullName evidence="6">ATP/GTP-binding protein</fullName>
    </submittedName>
</protein>
<reference evidence="6" key="1">
    <citation type="submission" date="2020-07" db="EMBL/GenBank/DDBJ databases">
        <authorList>
            <person name="Tarantini F.S."/>
            <person name="Hong K.W."/>
            <person name="Chan K.G."/>
        </authorList>
    </citation>
    <scope>NUCLEOTIDE SEQUENCE</scope>
    <source>
        <strain evidence="6">32-07</strain>
    </source>
</reference>
<dbReference type="Proteomes" id="UP001049518">
    <property type="component" value="Chromosome"/>
</dbReference>
<organism evidence="6 7">
    <name type="scientific">Actinomadura graeca</name>
    <dbReference type="NCBI Taxonomy" id="2750812"/>
    <lineage>
        <taxon>Bacteria</taxon>
        <taxon>Bacillati</taxon>
        <taxon>Actinomycetota</taxon>
        <taxon>Actinomycetes</taxon>
        <taxon>Streptosporangiales</taxon>
        <taxon>Thermomonosporaceae</taxon>
        <taxon>Actinomadura</taxon>
    </lineage>
</organism>
<dbReference type="Gene3D" id="3.40.50.300">
    <property type="entry name" value="P-loop containing nucleotide triphosphate hydrolases"/>
    <property type="match status" value="1"/>
</dbReference>
<keyword evidence="4" id="KW-0342">GTP-binding</keyword>
<dbReference type="PANTHER" id="PTHR42708">
    <property type="entry name" value="ATP/GTP-BINDING PROTEIN-RELATED"/>
    <property type="match status" value="1"/>
</dbReference>
<evidence type="ECO:0000313" key="7">
    <source>
        <dbReference type="Proteomes" id="UP001049518"/>
    </source>
</evidence>
<gene>
    <name evidence="6" type="ORF">AGRA3207_007410</name>
</gene>
<dbReference type="CDD" id="cd00882">
    <property type="entry name" value="Ras_like_GTPase"/>
    <property type="match status" value="1"/>
</dbReference>
<evidence type="ECO:0000256" key="5">
    <source>
        <dbReference type="SAM" id="MobiDB-lite"/>
    </source>
</evidence>
<dbReference type="PANTHER" id="PTHR42708:SF1">
    <property type="entry name" value="GLIDING MOTILITY PROTEIN MGLA"/>
    <property type="match status" value="1"/>
</dbReference>
<keyword evidence="3" id="KW-0378">Hydrolase</keyword>
<evidence type="ECO:0000313" key="6">
    <source>
        <dbReference type="EMBL" id="QXJ25847.1"/>
    </source>
</evidence>
<proteinExistence type="inferred from homology"/>
<dbReference type="SUPFAM" id="SSF52540">
    <property type="entry name" value="P-loop containing nucleoside triphosphate hydrolases"/>
    <property type="match status" value="1"/>
</dbReference>
<dbReference type="InterPro" id="IPR027417">
    <property type="entry name" value="P-loop_NTPase"/>
</dbReference>
<dbReference type="EMBL" id="CP059572">
    <property type="protein sequence ID" value="QXJ25847.1"/>
    <property type="molecule type" value="Genomic_DNA"/>
</dbReference>